<dbReference type="GO" id="GO:0016787">
    <property type="term" value="F:hydrolase activity"/>
    <property type="evidence" value="ECO:0007669"/>
    <property type="project" value="UniProtKB-KW"/>
</dbReference>
<dbReference type="Pfam" id="PF12146">
    <property type="entry name" value="Hydrolase_4"/>
    <property type="match status" value="1"/>
</dbReference>
<dbReference type="PANTHER" id="PTHR43689:SF8">
    <property type="entry name" value="ALPHA_BETA-HYDROLASES SUPERFAMILY PROTEIN"/>
    <property type="match status" value="1"/>
</dbReference>
<evidence type="ECO:0000259" key="1">
    <source>
        <dbReference type="Pfam" id="PF12146"/>
    </source>
</evidence>
<dbReference type="EMBL" id="DSOK01000401">
    <property type="protein sequence ID" value="HEN16686.1"/>
    <property type="molecule type" value="Genomic_DNA"/>
</dbReference>
<proteinExistence type="predicted"/>
<organism evidence="2">
    <name type="scientific">Schlesneria paludicola</name>
    <dbReference type="NCBI Taxonomy" id="360056"/>
    <lineage>
        <taxon>Bacteria</taxon>
        <taxon>Pseudomonadati</taxon>
        <taxon>Planctomycetota</taxon>
        <taxon>Planctomycetia</taxon>
        <taxon>Planctomycetales</taxon>
        <taxon>Planctomycetaceae</taxon>
        <taxon>Schlesneria</taxon>
    </lineage>
</organism>
<keyword evidence="2" id="KW-0378">Hydrolase</keyword>
<dbReference type="PANTHER" id="PTHR43689">
    <property type="entry name" value="HYDROLASE"/>
    <property type="match status" value="1"/>
</dbReference>
<protein>
    <submittedName>
        <fullName evidence="2">Alpha/beta hydrolase</fullName>
    </submittedName>
</protein>
<dbReference type="InterPro" id="IPR029058">
    <property type="entry name" value="AB_hydrolase_fold"/>
</dbReference>
<dbReference type="InterPro" id="IPR022742">
    <property type="entry name" value="Hydrolase_4"/>
</dbReference>
<dbReference type="SUPFAM" id="SSF53474">
    <property type="entry name" value="alpha/beta-Hydrolases"/>
    <property type="match status" value="1"/>
</dbReference>
<accession>A0A7C2JZR7</accession>
<sequence length="289" mass="31557">MPVDSSDTPNCQPLGEPHCVQHADGVIEYFSRGSGPTVVLLGMIRPASDYNALVRGLNDAGFRTLAVHLPGIGRSERRLRSRPTLWDFADDLTRVLADARVPADERVHLVGMAIGNRLARAFATRHAARTASVTLLAAGGKHRGWPPLSIIGGYLLLMLPGLSLKVRRKILEGMFCARRNVLPDDFCGRPPLRATLQQSGAVIRTDSREWWAGGRSPMLVLQGQEDRAAPAAYAVDLQREFPDRVELHLIPEAGHALLFDQPEVVTEHVIRFLNSQRSSAGQPAMSACG</sequence>
<dbReference type="PRINTS" id="PR00111">
    <property type="entry name" value="ABHYDROLASE"/>
</dbReference>
<evidence type="ECO:0000313" key="2">
    <source>
        <dbReference type="EMBL" id="HEN16686.1"/>
    </source>
</evidence>
<dbReference type="InterPro" id="IPR000073">
    <property type="entry name" value="AB_hydrolase_1"/>
</dbReference>
<dbReference type="Gene3D" id="3.40.50.1820">
    <property type="entry name" value="alpha/beta hydrolase"/>
    <property type="match status" value="1"/>
</dbReference>
<name>A0A7C2JZR7_9PLAN</name>
<gene>
    <name evidence="2" type="ORF">ENQ76_14595</name>
</gene>
<comment type="caution">
    <text evidence="2">The sequence shown here is derived from an EMBL/GenBank/DDBJ whole genome shotgun (WGS) entry which is preliminary data.</text>
</comment>
<feature type="domain" description="Serine aminopeptidase S33" evidence="1">
    <location>
        <begin position="38"/>
        <end position="261"/>
    </location>
</feature>
<dbReference type="AlphaFoldDB" id="A0A7C2JZR7"/>
<reference evidence="2" key="1">
    <citation type="journal article" date="2020" name="mSystems">
        <title>Genome- and Community-Level Interaction Insights into Carbon Utilization and Element Cycling Functions of Hydrothermarchaeota in Hydrothermal Sediment.</title>
        <authorList>
            <person name="Zhou Z."/>
            <person name="Liu Y."/>
            <person name="Xu W."/>
            <person name="Pan J."/>
            <person name="Luo Z.H."/>
            <person name="Li M."/>
        </authorList>
    </citation>
    <scope>NUCLEOTIDE SEQUENCE [LARGE SCALE GENOMIC DNA]</scope>
    <source>
        <strain evidence="2">SpSt-339</strain>
    </source>
</reference>